<dbReference type="AlphaFoldDB" id="A0AAD9SSS5"/>
<dbReference type="Proteomes" id="UP001265746">
    <property type="component" value="Unassembled WGS sequence"/>
</dbReference>
<feature type="compositionally biased region" description="Low complexity" evidence="3">
    <location>
        <begin position="559"/>
        <end position="575"/>
    </location>
</feature>
<reference evidence="5" key="1">
    <citation type="submission" date="2023-06" db="EMBL/GenBank/DDBJ databases">
        <authorList>
            <person name="Noh H."/>
        </authorList>
    </citation>
    <scope>NUCLEOTIDE SEQUENCE</scope>
    <source>
        <strain evidence="5">DUCC20226</strain>
    </source>
</reference>
<gene>
    <name evidence="5" type="ORF">N8I77_001850</name>
</gene>
<feature type="signal peptide" evidence="4">
    <location>
        <begin position="1"/>
        <end position="17"/>
    </location>
</feature>
<evidence type="ECO:0000313" key="5">
    <source>
        <dbReference type="EMBL" id="KAK2615074.1"/>
    </source>
</evidence>
<evidence type="ECO:0000256" key="1">
    <source>
        <dbReference type="ARBA" id="ARBA00010520"/>
    </source>
</evidence>
<keyword evidence="4" id="KW-0732">Signal</keyword>
<protein>
    <submittedName>
        <fullName evidence="5">Uncharacterized protein</fullName>
    </submittedName>
</protein>
<dbReference type="GO" id="GO:0016787">
    <property type="term" value="F:hydrolase activity"/>
    <property type="evidence" value="ECO:0007669"/>
    <property type="project" value="UniProtKB-KW"/>
</dbReference>
<organism evidence="5 6">
    <name type="scientific">Phomopsis amygdali</name>
    <name type="common">Fusicoccum amygdali</name>
    <dbReference type="NCBI Taxonomy" id="1214568"/>
    <lineage>
        <taxon>Eukaryota</taxon>
        <taxon>Fungi</taxon>
        <taxon>Dikarya</taxon>
        <taxon>Ascomycota</taxon>
        <taxon>Pezizomycotina</taxon>
        <taxon>Sordariomycetes</taxon>
        <taxon>Sordariomycetidae</taxon>
        <taxon>Diaporthales</taxon>
        <taxon>Diaporthaceae</taxon>
        <taxon>Diaporthe</taxon>
    </lineage>
</organism>
<dbReference type="InterPro" id="IPR006760">
    <property type="entry name" value="Endosulphine"/>
</dbReference>
<dbReference type="Pfam" id="PF07470">
    <property type="entry name" value="Glyco_hydro_88"/>
    <property type="match status" value="1"/>
</dbReference>
<feature type="region of interest" description="Disordered" evidence="3">
    <location>
        <begin position="520"/>
        <end position="616"/>
    </location>
</feature>
<dbReference type="SUPFAM" id="SSF48208">
    <property type="entry name" value="Six-hairpin glycosidases"/>
    <property type="match status" value="1"/>
</dbReference>
<dbReference type="PANTHER" id="PTHR41814">
    <property type="entry name" value="EXPRESSED PROTEIN"/>
    <property type="match status" value="1"/>
</dbReference>
<name>A0AAD9SSS5_PHOAM</name>
<dbReference type="Pfam" id="PF04667">
    <property type="entry name" value="Endosulfine"/>
    <property type="match status" value="1"/>
</dbReference>
<keyword evidence="6" id="KW-1185">Reference proteome</keyword>
<comment type="caution">
    <text evidence="5">The sequence shown here is derived from an EMBL/GenBank/DDBJ whole genome shotgun (WGS) entry which is preliminary data.</text>
</comment>
<sequence length="616" mass="65644">MRFRLVTSSFLAAGALGQSVCTSTVSIGYSPTAVQAIATSKAKSNWEWGTNSQALLEIYDPDVSVYSDNAFPGGKIPDKKTTATTYAKGKIVTSGNTLTAKGVSAGDPASLGVFAIMLGQSDSSTYSQAATRQVNELLNNVPRYSNGAISHRYDATMLWSDFIYMVPPALAYQAVATSDQDLLQTSINQIGLYRDVLQEKSTGLWKHIAGSRTDAGTWSTGNGWTTNGITRVLATVKHWPTSTGWTAETQSLVQWAKEIIDGTISVGPDAGSGLFRNYITMSSSFPEAAGTAALAASVYRLAVLAPETFATSEYIGAADAWRKAVVKTVSSNGQLAPVVNPYSYTQNTAYDGPSPEAQDFAVLLYTAYRDCICAAQDSSAAFQPKKKSPPWYLKPNLGLGRLLLHRTRGATPPPTWSQLQQSKVEFDVPKRKWVQQRAVPTPDWPAPAFTIPSLGQISHHHLPAMNPLQKNKIDVSSLTPEEQRLFRLYGKLPSRSDHFAKHLKERKYFDSGDYAMSKAGKGDGVDTGTVGSQHPVPENIPHNSGGAGTNGNPAGLNKSGSISSASGVAGILAGSPAKEGSSGLVRETSAEEEAVVDGDNKENAGEGAQQGIPIRS</sequence>
<dbReference type="Gene3D" id="1.50.10.10">
    <property type="match status" value="1"/>
</dbReference>
<evidence type="ECO:0000256" key="2">
    <source>
        <dbReference type="ARBA" id="ARBA00022801"/>
    </source>
</evidence>
<accession>A0AAD9SSS5</accession>
<evidence type="ECO:0000256" key="3">
    <source>
        <dbReference type="SAM" id="MobiDB-lite"/>
    </source>
</evidence>
<dbReference type="InterPro" id="IPR012341">
    <property type="entry name" value="6hp_glycosidase-like_sf"/>
</dbReference>
<keyword evidence="2" id="KW-0378">Hydrolase</keyword>
<dbReference type="EMBL" id="JAUJFL010000001">
    <property type="protein sequence ID" value="KAK2615074.1"/>
    <property type="molecule type" value="Genomic_DNA"/>
</dbReference>
<proteinExistence type="inferred from homology"/>
<dbReference type="InterPro" id="IPR008928">
    <property type="entry name" value="6-hairpin_glycosidase_sf"/>
</dbReference>
<feature type="chain" id="PRO_5042274064" evidence="4">
    <location>
        <begin position="18"/>
        <end position="616"/>
    </location>
</feature>
<comment type="similarity">
    <text evidence="1">Belongs to the endosulfine family.</text>
</comment>
<dbReference type="PANTHER" id="PTHR41814:SF1">
    <property type="entry name" value="CELLULASE"/>
    <property type="match status" value="1"/>
</dbReference>
<evidence type="ECO:0000256" key="4">
    <source>
        <dbReference type="SAM" id="SignalP"/>
    </source>
</evidence>
<dbReference type="InterPro" id="IPR010905">
    <property type="entry name" value="Glyco_hydro_88"/>
</dbReference>
<dbReference type="GO" id="GO:0005975">
    <property type="term" value="P:carbohydrate metabolic process"/>
    <property type="evidence" value="ECO:0007669"/>
    <property type="project" value="InterPro"/>
</dbReference>
<evidence type="ECO:0000313" key="6">
    <source>
        <dbReference type="Proteomes" id="UP001265746"/>
    </source>
</evidence>